<keyword evidence="2" id="KW-0732">Signal</keyword>
<evidence type="ECO:0000256" key="2">
    <source>
        <dbReference type="SAM" id="SignalP"/>
    </source>
</evidence>
<name>A0AAV2DCM9_9ROSI</name>
<gene>
    <name evidence="3" type="ORF">LTRI10_LOCUS13668</name>
</gene>
<evidence type="ECO:0000256" key="1">
    <source>
        <dbReference type="SAM" id="MobiDB-lite"/>
    </source>
</evidence>
<sequence length="86" mass="10003">MMALKRISISSLKAWLLMILLFVSMLLLANNSHHQNQVAAERPLMDGRLMMMMEMKTKARRNRILRVSSRSDDPHNGNYVSPIHKR</sequence>
<feature type="region of interest" description="Disordered" evidence="1">
    <location>
        <begin position="66"/>
        <end position="86"/>
    </location>
</feature>
<proteinExistence type="predicted"/>
<feature type="chain" id="PRO_5043987874" evidence="2">
    <location>
        <begin position="30"/>
        <end position="86"/>
    </location>
</feature>
<protein>
    <submittedName>
        <fullName evidence="3">Uncharacterized protein</fullName>
    </submittedName>
</protein>
<dbReference type="Proteomes" id="UP001497516">
    <property type="component" value="Chromosome 2"/>
</dbReference>
<reference evidence="3 4" key="1">
    <citation type="submission" date="2024-04" db="EMBL/GenBank/DDBJ databases">
        <authorList>
            <person name="Fracassetti M."/>
        </authorList>
    </citation>
    <scope>NUCLEOTIDE SEQUENCE [LARGE SCALE GENOMIC DNA]</scope>
</reference>
<evidence type="ECO:0000313" key="4">
    <source>
        <dbReference type="Proteomes" id="UP001497516"/>
    </source>
</evidence>
<feature type="signal peptide" evidence="2">
    <location>
        <begin position="1"/>
        <end position="29"/>
    </location>
</feature>
<accession>A0AAV2DCM9</accession>
<keyword evidence="4" id="KW-1185">Reference proteome</keyword>
<organism evidence="3 4">
    <name type="scientific">Linum trigynum</name>
    <dbReference type="NCBI Taxonomy" id="586398"/>
    <lineage>
        <taxon>Eukaryota</taxon>
        <taxon>Viridiplantae</taxon>
        <taxon>Streptophyta</taxon>
        <taxon>Embryophyta</taxon>
        <taxon>Tracheophyta</taxon>
        <taxon>Spermatophyta</taxon>
        <taxon>Magnoliopsida</taxon>
        <taxon>eudicotyledons</taxon>
        <taxon>Gunneridae</taxon>
        <taxon>Pentapetalae</taxon>
        <taxon>rosids</taxon>
        <taxon>fabids</taxon>
        <taxon>Malpighiales</taxon>
        <taxon>Linaceae</taxon>
        <taxon>Linum</taxon>
    </lineage>
</organism>
<dbReference type="EMBL" id="OZ034815">
    <property type="protein sequence ID" value="CAL1371615.1"/>
    <property type="molecule type" value="Genomic_DNA"/>
</dbReference>
<evidence type="ECO:0000313" key="3">
    <source>
        <dbReference type="EMBL" id="CAL1371615.1"/>
    </source>
</evidence>
<dbReference type="AlphaFoldDB" id="A0AAV2DCM9"/>